<dbReference type="Proteomes" id="UP000196052">
    <property type="component" value="Unassembled WGS sequence"/>
</dbReference>
<reference evidence="3" key="1">
    <citation type="submission" date="2016-08" db="EMBL/GenBank/DDBJ databases">
        <authorList>
            <person name="Loux V."/>
            <person name="Rue O."/>
        </authorList>
    </citation>
    <scope>NUCLEOTIDE SEQUENCE [LARGE SCALE GENOMIC DNA]</scope>
    <source>
        <strain evidence="3">INRA Bc05-F1</strain>
    </source>
</reference>
<evidence type="ECO:0000313" key="3">
    <source>
        <dbReference type="Proteomes" id="UP000196052"/>
    </source>
</evidence>
<protein>
    <recommendedName>
        <fullName evidence="1">Microcin J25-processing protein McjB C-terminal domain-containing protein</fullName>
    </recommendedName>
</protein>
<dbReference type="EMBL" id="FMBE01000014">
    <property type="protein sequence ID" value="SCC53310.1"/>
    <property type="molecule type" value="Genomic_DNA"/>
</dbReference>
<dbReference type="InterPro" id="IPR032708">
    <property type="entry name" value="McjB_C"/>
</dbReference>
<dbReference type="RefSeq" id="WP_088123104.1">
    <property type="nucleotide sequence ID" value="NZ_FMBE01000014.1"/>
</dbReference>
<sequence length="158" mass="18341">MNNAKEYFVALHNLVRGLLIEDSFDVVFNKVSIQFFPMYESAKRRKAMPINIKELITFSKYLYEMDEQDALIASCVSISLTNQIVLYSNGIDAKLKIGFKKIDEKLHSHAWVELENGEVIDPQNHLGKLQVMHIFKMRDGVERWVTENENVDSYVGRK</sequence>
<name>A0A1C4FBQ7_9BACI</name>
<proteinExistence type="predicted"/>
<dbReference type="InterPro" id="IPR053521">
    <property type="entry name" value="McjB-like"/>
</dbReference>
<accession>A0A1C4FBQ7</accession>
<evidence type="ECO:0000313" key="2">
    <source>
        <dbReference type="EMBL" id="SCC53310.1"/>
    </source>
</evidence>
<organism evidence="2 3">
    <name type="scientific">Bacillus wiedmannii</name>
    <dbReference type="NCBI Taxonomy" id="1890302"/>
    <lineage>
        <taxon>Bacteria</taxon>
        <taxon>Bacillati</taxon>
        <taxon>Bacillota</taxon>
        <taxon>Bacilli</taxon>
        <taxon>Bacillales</taxon>
        <taxon>Bacillaceae</taxon>
        <taxon>Bacillus</taxon>
        <taxon>Bacillus cereus group</taxon>
    </lineage>
</organism>
<dbReference type="Pfam" id="PF13471">
    <property type="entry name" value="Transglut_core3"/>
    <property type="match status" value="1"/>
</dbReference>
<gene>
    <name evidence="2" type="ORF">BC05F1_04235</name>
</gene>
<evidence type="ECO:0000259" key="1">
    <source>
        <dbReference type="Pfam" id="PF13471"/>
    </source>
</evidence>
<dbReference type="AlphaFoldDB" id="A0A1C4FBQ7"/>
<feature type="domain" description="Microcin J25-processing protein McjB C-terminal" evidence="1">
    <location>
        <begin position="20"/>
        <end position="127"/>
    </location>
</feature>
<dbReference type="NCBIfam" id="NF033537">
    <property type="entry name" value="lasso_biosyn_B2"/>
    <property type="match status" value="1"/>
</dbReference>